<accession>Q1IJX8</accession>
<dbReference type="HOGENOM" id="CLU_697888_0_0_0"/>
<sequence length="395" mass="44795">MTSDFENQFLAKVVPGPAERLVLLACSSDSGTNTEIKALYEQVGDEVAWQVAKQHELEGNLGHRLIDILGEQVPLRWRAAHETVGNRIGAYLNEVDRMAARLAQQDIPLVALKNAGIARGVYQCAGCSPMGDVDLLVRRADYRRVHAILLEEGFTCDSRNVTEEGTLEEGEVTGGTEYHKEIPDVGTFWLELQWRPVSGRWLRPDQEPNGDELVSRSVPIEGTHLRLLNPEDNLLQVCLHTAKHTYLRAPGLRLHTDVERIVRQLQIDWEAFLAKAKALQVRTSTYFSLWLPARLLNTPVPDAVLSELAPSRRKRKAILKRLQRAGLFYPARPKFSNIAYIRFNSLLYDSSNGLVRAIFPDTEWMKKRYGFRSALLLPYYHVRRIADLGLRRVGI</sequence>
<organism evidence="1 2">
    <name type="scientific">Koribacter versatilis (strain Ellin345)</name>
    <dbReference type="NCBI Taxonomy" id="204669"/>
    <lineage>
        <taxon>Bacteria</taxon>
        <taxon>Pseudomonadati</taxon>
        <taxon>Acidobacteriota</taxon>
        <taxon>Terriglobia</taxon>
        <taxon>Terriglobales</taxon>
        <taxon>Candidatus Korobacteraceae</taxon>
        <taxon>Candidatus Korobacter</taxon>
    </lineage>
</organism>
<dbReference type="AlphaFoldDB" id="Q1IJX8"/>
<gene>
    <name evidence="1" type="ordered locus">Acid345_3822</name>
</gene>
<dbReference type="Pfam" id="PF14907">
    <property type="entry name" value="NTP_transf_5"/>
    <property type="match status" value="1"/>
</dbReference>
<proteinExistence type="predicted"/>
<dbReference type="RefSeq" id="WP_011524621.1">
    <property type="nucleotide sequence ID" value="NC_008009.1"/>
</dbReference>
<dbReference type="InterPro" id="IPR039498">
    <property type="entry name" value="NTP_transf_5"/>
</dbReference>
<reference evidence="1 2" key="1">
    <citation type="journal article" date="2009" name="Appl. Environ. Microbiol.">
        <title>Three genomes from the phylum Acidobacteria provide insight into the lifestyles of these microorganisms in soils.</title>
        <authorList>
            <person name="Ward N.L."/>
            <person name="Challacombe J.F."/>
            <person name="Janssen P.H."/>
            <person name="Henrissat B."/>
            <person name="Coutinho P.M."/>
            <person name="Wu M."/>
            <person name="Xie G."/>
            <person name="Haft D.H."/>
            <person name="Sait M."/>
            <person name="Badger J."/>
            <person name="Barabote R.D."/>
            <person name="Bradley B."/>
            <person name="Brettin T.S."/>
            <person name="Brinkac L.M."/>
            <person name="Bruce D."/>
            <person name="Creasy T."/>
            <person name="Daugherty S.C."/>
            <person name="Davidsen T.M."/>
            <person name="DeBoy R.T."/>
            <person name="Detter J.C."/>
            <person name="Dodson R.J."/>
            <person name="Durkin A.S."/>
            <person name="Ganapathy A."/>
            <person name="Gwinn-Giglio M."/>
            <person name="Han C.S."/>
            <person name="Khouri H."/>
            <person name="Kiss H."/>
            <person name="Kothari S.P."/>
            <person name="Madupu R."/>
            <person name="Nelson K.E."/>
            <person name="Nelson W.C."/>
            <person name="Paulsen I."/>
            <person name="Penn K."/>
            <person name="Ren Q."/>
            <person name="Rosovitz M.J."/>
            <person name="Selengut J.D."/>
            <person name="Shrivastava S."/>
            <person name="Sullivan S.A."/>
            <person name="Tapia R."/>
            <person name="Thompson L.S."/>
            <person name="Watkins K.L."/>
            <person name="Yang Q."/>
            <person name="Yu C."/>
            <person name="Zafar N."/>
            <person name="Zhou L."/>
            <person name="Kuske C.R."/>
        </authorList>
    </citation>
    <scope>NUCLEOTIDE SEQUENCE [LARGE SCALE GENOMIC DNA]</scope>
    <source>
        <strain evidence="1 2">Ellin345</strain>
    </source>
</reference>
<name>Q1IJX8_KORVE</name>
<dbReference type="Proteomes" id="UP000002432">
    <property type="component" value="Chromosome"/>
</dbReference>
<dbReference type="KEGG" id="aba:Acid345_3822"/>
<evidence type="ECO:0000313" key="1">
    <source>
        <dbReference type="EMBL" id="ABF42822.1"/>
    </source>
</evidence>
<dbReference type="STRING" id="204669.Acid345_3822"/>
<protein>
    <recommendedName>
        <fullName evidence="3">Nucleotidyltransferase family protein</fullName>
    </recommendedName>
</protein>
<keyword evidence="2" id="KW-1185">Reference proteome</keyword>
<dbReference type="EnsemblBacteria" id="ABF42822">
    <property type="protein sequence ID" value="ABF42822"/>
    <property type="gene ID" value="Acid345_3822"/>
</dbReference>
<evidence type="ECO:0008006" key="3">
    <source>
        <dbReference type="Google" id="ProtNLM"/>
    </source>
</evidence>
<dbReference type="OrthoDB" id="9773927at2"/>
<evidence type="ECO:0000313" key="2">
    <source>
        <dbReference type="Proteomes" id="UP000002432"/>
    </source>
</evidence>
<dbReference type="EMBL" id="CP000360">
    <property type="protein sequence ID" value="ABF42822.1"/>
    <property type="molecule type" value="Genomic_DNA"/>
</dbReference>